<keyword evidence="9" id="KW-0472">Membrane</keyword>
<evidence type="ECO:0000256" key="4">
    <source>
        <dbReference type="ARBA" id="ARBA00022801"/>
    </source>
</evidence>
<dbReference type="InterPro" id="IPR002884">
    <property type="entry name" value="P_dom"/>
</dbReference>
<evidence type="ECO:0000313" key="13">
    <source>
        <dbReference type="Proteomes" id="UP000815677"/>
    </source>
</evidence>
<keyword evidence="9" id="KW-0812">Transmembrane</keyword>
<keyword evidence="5 7" id="KW-0720">Serine protease</keyword>
<evidence type="ECO:0000256" key="10">
    <source>
        <dbReference type="SAM" id="SignalP"/>
    </source>
</evidence>
<feature type="region of interest" description="Disordered" evidence="8">
    <location>
        <begin position="654"/>
        <end position="696"/>
    </location>
</feature>
<evidence type="ECO:0000259" key="11">
    <source>
        <dbReference type="PROSITE" id="PS51829"/>
    </source>
</evidence>
<organism evidence="12 13">
    <name type="scientific">Mycena chlorophos</name>
    <name type="common">Agaric fungus</name>
    <name type="synonym">Agaricus chlorophos</name>
    <dbReference type="NCBI Taxonomy" id="658473"/>
    <lineage>
        <taxon>Eukaryota</taxon>
        <taxon>Fungi</taxon>
        <taxon>Dikarya</taxon>
        <taxon>Basidiomycota</taxon>
        <taxon>Agaricomycotina</taxon>
        <taxon>Agaricomycetes</taxon>
        <taxon>Agaricomycetidae</taxon>
        <taxon>Agaricales</taxon>
        <taxon>Marasmiineae</taxon>
        <taxon>Mycenaceae</taxon>
        <taxon>Mycena</taxon>
    </lineage>
</organism>
<dbReference type="InterPro" id="IPR008979">
    <property type="entry name" value="Galactose-bd-like_sf"/>
</dbReference>
<dbReference type="Pfam" id="PF00082">
    <property type="entry name" value="Peptidase_S8"/>
    <property type="match status" value="1"/>
</dbReference>
<dbReference type="CDD" id="cd04059">
    <property type="entry name" value="Peptidases_S8_Protein_convertases_Kexins_Furin-like"/>
    <property type="match status" value="1"/>
</dbReference>
<gene>
    <name evidence="12" type="ORF">MCHLO_01017</name>
</gene>
<feature type="compositionally biased region" description="Basic residues" evidence="8">
    <location>
        <begin position="99"/>
        <end position="111"/>
    </location>
</feature>
<dbReference type="PROSITE" id="PS00137">
    <property type="entry name" value="SUBTILASE_HIS"/>
    <property type="match status" value="1"/>
</dbReference>
<evidence type="ECO:0000256" key="1">
    <source>
        <dbReference type="ARBA" id="ARBA00005325"/>
    </source>
</evidence>
<feature type="compositionally biased region" description="Low complexity" evidence="8">
    <location>
        <begin position="656"/>
        <end position="666"/>
    </location>
</feature>
<dbReference type="InterPro" id="IPR000209">
    <property type="entry name" value="Peptidase_S8/S53_dom"/>
</dbReference>
<evidence type="ECO:0000256" key="5">
    <source>
        <dbReference type="ARBA" id="ARBA00022825"/>
    </source>
</evidence>
<evidence type="ECO:0000256" key="9">
    <source>
        <dbReference type="SAM" id="Phobius"/>
    </source>
</evidence>
<dbReference type="PROSITE" id="PS00138">
    <property type="entry name" value="SUBTILASE_SER"/>
    <property type="match status" value="1"/>
</dbReference>
<keyword evidence="4 7" id="KW-0378">Hydrolase</keyword>
<keyword evidence="2 7" id="KW-0645">Protease</keyword>
<keyword evidence="9" id="KW-1133">Transmembrane helix</keyword>
<feature type="compositionally biased region" description="Acidic residues" evidence="8">
    <location>
        <begin position="767"/>
        <end position="776"/>
    </location>
</feature>
<evidence type="ECO:0000313" key="12">
    <source>
        <dbReference type="EMBL" id="GAT43330.1"/>
    </source>
</evidence>
<keyword evidence="3 10" id="KW-0732">Signal</keyword>
<dbReference type="PANTHER" id="PTHR42884">
    <property type="entry name" value="PROPROTEIN CONVERTASE SUBTILISIN/KEXIN-RELATED"/>
    <property type="match status" value="1"/>
</dbReference>
<feature type="active site" description="Charge relay system" evidence="7">
    <location>
        <position position="213"/>
    </location>
</feature>
<name>A0ABQ0KWW0_MYCCL</name>
<sequence>MRTPFTLSALCTVLSLVSASKPNYDTHNYYVVEHDSQHASLAEVSRALGVEVVERVGELADHWLVRIPKFLEGRSDVDRVLARHATLPRDGGAGAAVKHLSRQTLRRRTKRAPIPQEADETEGSRAAAERFGIIDPLFQDQWHIINDEQPIHSMNVVPVWDMGYTGKGVITSFIDDGLDYTSEDLKDNFLAEFSHDYNDHEDLPTPKLGEDTHGTRCAGQVGAVKNTACGVGIAYDSKVAAVRILSGAISDADEAASLNYGYQNVSIYSCSWGPPDNGMVMDGPGHLIDKAVLNGINNGRGGKGSVFVFAAGNGAGSGDQCNFDGYTNSIYSVTVAAVDHNGDRPYYSEACTANLVAAYSSGNGKAITTTDKGVNKCTSAHGGTSAAAPNAAGVFALLLEARPDLTWRDVQHLCVQTARQIGSGDEWELTAAGRNYSMGFGYGALDAAAIVQAAQTWQLVKPQTRMHTRTIQIEDGTMNPMGNFSGGEVIGVGGVSSTMSIKWDMLQDANLEKLEHITVRVWIEHTRRGDVRVELRSPNGVTSVLAEPRRMDSARSGFPGWRFMTVKHWGEDPVGDWMITVSDLANPEHTGRFLGWDMVFWGSTIDPEKAVLYDLVDALPLLPPNDEPTFHRPTKPSATKSFVRPTVYLTVTEHASPSLSTSTPTPTANPEDLEDVPETTSTGAPSASESSSTKSQMTKIMDSLRTRLAVSLFALFILSFAAGVLCWRHFFRRDPEDEYMFLPPDASAPIAMTSTRSDASRGAPGAADEDSDDEADERTGLTSGPYQNAGVGYHSGFLDDDEDHEQEQHEYPPRVGAGDALVAPYRDEEERS</sequence>
<dbReference type="PROSITE" id="PS51892">
    <property type="entry name" value="SUBTILASE"/>
    <property type="match status" value="1"/>
</dbReference>
<feature type="region of interest" description="Disordered" evidence="8">
    <location>
        <begin position="90"/>
        <end position="125"/>
    </location>
</feature>
<protein>
    <recommendedName>
        <fullName evidence="11">P/Homo B domain-containing protein</fullName>
    </recommendedName>
</protein>
<proteinExistence type="inferred from homology"/>
<evidence type="ECO:0000256" key="3">
    <source>
        <dbReference type="ARBA" id="ARBA00022729"/>
    </source>
</evidence>
<dbReference type="PROSITE" id="PS51829">
    <property type="entry name" value="P_HOMO_B"/>
    <property type="match status" value="1"/>
</dbReference>
<dbReference type="InterPro" id="IPR023828">
    <property type="entry name" value="Peptidase_S8_Ser-AS"/>
</dbReference>
<dbReference type="EMBL" id="DF838854">
    <property type="protein sequence ID" value="GAT43330.1"/>
    <property type="molecule type" value="Genomic_DNA"/>
</dbReference>
<dbReference type="PANTHER" id="PTHR42884:SF14">
    <property type="entry name" value="NEUROENDOCRINE CONVERTASE 1"/>
    <property type="match status" value="1"/>
</dbReference>
<evidence type="ECO:0000256" key="2">
    <source>
        <dbReference type="ARBA" id="ARBA00022670"/>
    </source>
</evidence>
<evidence type="ECO:0000256" key="6">
    <source>
        <dbReference type="ARBA" id="ARBA00022837"/>
    </source>
</evidence>
<feature type="active site" description="Charge relay system" evidence="7">
    <location>
        <position position="385"/>
    </location>
</feature>
<feature type="signal peptide" evidence="10">
    <location>
        <begin position="1"/>
        <end position="19"/>
    </location>
</feature>
<dbReference type="Gene3D" id="3.40.50.200">
    <property type="entry name" value="Peptidase S8/S53 domain"/>
    <property type="match status" value="1"/>
</dbReference>
<dbReference type="Gene3D" id="2.60.120.260">
    <property type="entry name" value="Galactose-binding domain-like"/>
    <property type="match status" value="1"/>
</dbReference>
<keyword evidence="13" id="KW-1185">Reference proteome</keyword>
<dbReference type="SUPFAM" id="SSF49785">
    <property type="entry name" value="Galactose-binding domain-like"/>
    <property type="match status" value="1"/>
</dbReference>
<comment type="similarity">
    <text evidence="1">Belongs to the peptidase S8 family. Furin subfamily.</text>
</comment>
<reference evidence="12" key="1">
    <citation type="submission" date="2014-09" db="EMBL/GenBank/DDBJ databases">
        <title>Genome sequence of the luminous mushroom Mycena chlorophos for searching fungal bioluminescence genes.</title>
        <authorList>
            <person name="Tanaka Y."/>
            <person name="Kasuga D."/>
            <person name="Oba Y."/>
            <person name="Hase S."/>
            <person name="Sato K."/>
            <person name="Oba Y."/>
            <person name="Sakakibara Y."/>
        </authorList>
    </citation>
    <scope>NUCLEOTIDE SEQUENCE</scope>
</reference>
<dbReference type="InterPro" id="IPR015500">
    <property type="entry name" value="Peptidase_S8_subtilisin-rel"/>
</dbReference>
<feature type="region of interest" description="Disordered" evidence="8">
    <location>
        <begin position="753"/>
        <end position="832"/>
    </location>
</feature>
<keyword evidence="6" id="KW-0106">Calcium</keyword>
<dbReference type="InterPro" id="IPR036852">
    <property type="entry name" value="Peptidase_S8/S53_dom_sf"/>
</dbReference>
<dbReference type="PRINTS" id="PR00723">
    <property type="entry name" value="SUBTILISIN"/>
</dbReference>
<feature type="transmembrane region" description="Helical" evidence="9">
    <location>
        <begin position="708"/>
        <end position="727"/>
    </location>
</feature>
<evidence type="ECO:0000256" key="7">
    <source>
        <dbReference type="PROSITE-ProRule" id="PRU01240"/>
    </source>
</evidence>
<dbReference type="Proteomes" id="UP000815677">
    <property type="component" value="Unassembled WGS sequence"/>
</dbReference>
<evidence type="ECO:0000256" key="8">
    <source>
        <dbReference type="SAM" id="MobiDB-lite"/>
    </source>
</evidence>
<dbReference type="InterPro" id="IPR034182">
    <property type="entry name" value="Kexin/furin"/>
</dbReference>
<accession>A0ABQ0KWW0</accession>
<dbReference type="Pfam" id="PF01483">
    <property type="entry name" value="P_proprotein"/>
    <property type="match status" value="1"/>
</dbReference>
<feature type="domain" description="P/Homo B" evidence="11">
    <location>
        <begin position="460"/>
        <end position="606"/>
    </location>
</feature>
<feature type="active site" description="Charge relay system" evidence="7">
    <location>
        <position position="175"/>
    </location>
</feature>
<feature type="compositionally biased region" description="Low complexity" evidence="8">
    <location>
        <begin position="678"/>
        <end position="695"/>
    </location>
</feature>
<feature type="chain" id="PRO_5046142134" description="P/Homo B domain-containing protein" evidence="10">
    <location>
        <begin position="20"/>
        <end position="832"/>
    </location>
</feature>
<dbReference type="SUPFAM" id="SSF52743">
    <property type="entry name" value="Subtilisin-like"/>
    <property type="match status" value="1"/>
</dbReference>
<dbReference type="InterPro" id="IPR022398">
    <property type="entry name" value="Peptidase_S8_His-AS"/>
</dbReference>